<dbReference type="PANTHER" id="PTHR23502">
    <property type="entry name" value="MAJOR FACILITATOR SUPERFAMILY"/>
    <property type="match status" value="1"/>
</dbReference>
<sequence>MAKQEASNATGEYVEDMKYEGTLSIEHRAYLIDRHGTAELDPVPCMDDNDPLNWPTRKKIINLLLVAFHAMMAAFISASIQCAFVDIAADLHVSVQRTSYLSSLMIAILGGGPLLWQPLSHVYGRRPIFLLSLLLSGVANVGCAVSHSYASMAVCRALIAIFISPAASIGSGVVTETFFKKERARYMGIWTIMVTLGVPLAPFIFGFVAMRVGYRWIYWILSMVNAVQLILYFFLGPETRYIPSPTPTPKKSYISELFTFRRIDPTPLHLLDFVRPLFMVVRPCIAIPAATYAMIHLWGSIMASILIPQIFPTQFNLNTQQIGLQQGGTIIGTVLGEQIGGYLSDIWMLRRARRGKFPEPEYRLWLSYIGHALTICGVVVFIVQIHNASHQWNVTPIVGAGIASAGNQVVTTVMITYAVDCYRPESASVGVFITFVRQIWCFIGPFW</sequence>
<feature type="transmembrane region" description="Helical" evidence="5">
    <location>
        <begin position="285"/>
        <end position="311"/>
    </location>
</feature>
<evidence type="ECO:0000256" key="1">
    <source>
        <dbReference type="ARBA" id="ARBA00004141"/>
    </source>
</evidence>
<accession>A0ABP0BG49</accession>
<evidence type="ECO:0000313" key="8">
    <source>
        <dbReference type="Proteomes" id="UP001642482"/>
    </source>
</evidence>
<keyword evidence="4 5" id="KW-0472">Membrane</keyword>
<dbReference type="InterPro" id="IPR011701">
    <property type="entry name" value="MFS"/>
</dbReference>
<organism evidence="7 8">
    <name type="scientific">Sporothrix eucalyptigena</name>
    <dbReference type="NCBI Taxonomy" id="1812306"/>
    <lineage>
        <taxon>Eukaryota</taxon>
        <taxon>Fungi</taxon>
        <taxon>Dikarya</taxon>
        <taxon>Ascomycota</taxon>
        <taxon>Pezizomycotina</taxon>
        <taxon>Sordariomycetes</taxon>
        <taxon>Sordariomycetidae</taxon>
        <taxon>Ophiostomatales</taxon>
        <taxon>Ophiostomataceae</taxon>
        <taxon>Sporothrix</taxon>
    </lineage>
</organism>
<feature type="transmembrane region" description="Helical" evidence="5">
    <location>
        <begin position="100"/>
        <end position="116"/>
    </location>
</feature>
<feature type="transmembrane region" description="Helical" evidence="5">
    <location>
        <begin position="364"/>
        <end position="385"/>
    </location>
</feature>
<feature type="transmembrane region" description="Helical" evidence="5">
    <location>
        <begin position="397"/>
        <end position="419"/>
    </location>
</feature>
<evidence type="ECO:0000256" key="3">
    <source>
        <dbReference type="ARBA" id="ARBA00022989"/>
    </source>
</evidence>
<feature type="transmembrane region" description="Helical" evidence="5">
    <location>
        <begin position="187"/>
        <end position="210"/>
    </location>
</feature>
<evidence type="ECO:0000313" key="7">
    <source>
        <dbReference type="EMBL" id="CAK7218486.1"/>
    </source>
</evidence>
<dbReference type="Pfam" id="PF07690">
    <property type="entry name" value="MFS_1"/>
    <property type="match status" value="1"/>
</dbReference>
<evidence type="ECO:0000256" key="2">
    <source>
        <dbReference type="ARBA" id="ARBA00022692"/>
    </source>
</evidence>
<evidence type="ECO:0000256" key="5">
    <source>
        <dbReference type="SAM" id="Phobius"/>
    </source>
</evidence>
<dbReference type="EMBL" id="CAWUHD010000028">
    <property type="protein sequence ID" value="CAK7218486.1"/>
    <property type="molecule type" value="Genomic_DNA"/>
</dbReference>
<evidence type="ECO:0000259" key="6">
    <source>
        <dbReference type="PROSITE" id="PS50850"/>
    </source>
</evidence>
<evidence type="ECO:0000256" key="4">
    <source>
        <dbReference type="ARBA" id="ARBA00023136"/>
    </source>
</evidence>
<feature type="transmembrane region" description="Helical" evidence="5">
    <location>
        <begin position="128"/>
        <end position="150"/>
    </location>
</feature>
<dbReference type="InterPro" id="IPR020846">
    <property type="entry name" value="MFS_dom"/>
</dbReference>
<keyword evidence="3 5" id="KW-1133">Transmembrane helix</keyword>
<feature type="transmembrane region" description="Helical" evidence="5">
    <location>
        <begin position="156"/>
        <end position="175"/>
    </location>
</feature>
<dbReference type="PROSITE" id="PS50850">
    <property type="entry name" value="MFS"/>
    <property type="match status" value="1"/>
</dbReference>
<feature type="transmembrane region" description="Helical" evidence="5">
    <location>
        <begin position="60"/>
        <end position="80"/>
    </location>
</feature>
<keyword evidence="8" id="KW-1185">Reference proteome</keyword>
<dbReference type="Proteomes" id="UP001642482">
    <property type="component" value="Unassembled WGS sequence"/>
</dbReference>
<dbReference type="SUPFAM" id="SSF103473">
    <property type="entry name" value="MFS general substrate transporter"/>
    <property type="match status" value="1"/>
</dbReference>
<comment type="subcellular location">
    <subcellularLocation>
        <location evidence="1">Membrane</location>
        <topology evidence="1">Multi-pass membrane protein</topology>
    </subcellularLocation>
</comment>
<protein>
    <recommendedName>
        <fullName evidence="6">Major facilitator superfamily (MFS) profile domain-containing protein</fullName>
    </recommendedName>
</protein>
<dbReference type="Gene3D" id="1.20.1250.20">
    <property type="entry name" value="MFS general substrate transporter like domains"/>
    <property type="match status" value="2"/>
</dbReference>
<gene>
    <name evidence="7" type="ORF">SEUCBS140593_003562</name>
</gene>
<name>A0ABP0BG49_9PEZI</name>
<feature type="transmembrane region" description="Helical" evidence="5">
    <location>
        <begin position="216"/>
        <end position="235"/>
    </location>
</feature>
<keyword evidence="2 5" id="KW-0812">Transmembrane</keyword>
<feature type="domain" description="Major facilitator superfamily (MFS) profile" evidence="6">
    <location>
        <begin position="62"/>
        <end position="447"/>
    </location>
</feature>
<reference evidence="7 8" key="1">
    <citation type="submission" date="2024-01" db="EMBL/GenBank/DDBJ databases">
        <authorList>
            <person name="Allen C."/>
            <person name="Tagirdzhanova G."/>
        </authorList>
    </citation>
    <scope>NUCLEOTIDE SEQUENCE [LARGE SCALE GENOMIC DNA]</scope>
</reference>
<dbReference type="PANTHER" id="PTHR23502:SF2">
    <property type="entry name" value="TRANSPORTER, PUTATIVE (AFU_ORTHOLOGUE AFUA_2G08910)-RELATED"/>
    <property type="match status" value="1"/>
</dbReference>
<feature type="transmembrane region" description="Helical" evidence="5">
    <location>
        <begin position="323"/>
        <end position="343"/>
    </location>
</feature>
<dbReference type="InterPro" id="IPR036259">
    <property type="entry name" value="MFS_trans_sf"/>
</dbReference>
<comment type="caution">
    <text evidence="7">The sequence shown here is derived from an EMBL/GenBank/DDBJ whole genome shotgun (WGS) entry which is preliminary data.</text>
</comment>
<proteinExistence type="predicted"/>